<dbReference type="Proteomes" id="UP001142055">
    <property type="component" value="Chromosome 1"/>
</dbReference>
<evidence type="ECO:0000256" key="2">
    <source>
        <dbReference type="ARBA" id="ARBA00008141"/>
    </source>
</evidence>
<protein>
    <recommendedName>
        <fullName evidence="11">Ninjurin-1</fullName>
    </recommendedName>
</protein>
<dbReference type="OrthoDB" id="6114058at2759"/>
<evidence type="ECO:0000256" key="4">
    <source>
        <dbReference type="ARBA" id="ARBA00022889"/>
    </source>
</evidence>
<dbReference type="Pfam" id="PF04923">
    <property type="entry name" value="Ninjurin"/>
    <property type="match status" value="2"/>
</dbReference>
<feature type="compositionally biased region" description="Basic and acidic residues" evidence="7">
    <location>
        <begin position="139"/>
        <end position="149"/>
    </location>
</feature>
<evidence type="ECO:0000256" key="1">
    <source>
        <dbReference type="ARBA" id="ARBA00004141"/>
    </source>
</evidence>
<keyword evidence="10" id="KW-1185">Reference proteome</keyword>
<dbReference type="PANTHER" id="PTHR12316">
    <property type="entry name" value="NINJURIN-RELATED"/>
    <property type="match status" value="1"/>
</dbReference>
<evidence type="ECO:0000313" key="9">
    <source>
        <dbReference type="EMBL" id="KAJ6222966.1"/>
    </source>
</evidence>
<proteinExistence type="inferred from homology"/>
<reference evidence="9" key="1">
    <citation type="submission" date="2022-12" db="EMBL/GenBank/DDBJ databases">
        <title>Genome assemblies of Blomia tropicalis.</title>
        <authorList>
            <person name="Cui Y."/>
        </authorList>
    </citation>
    <scope>NUCLEOTIDE SEQUENCE</scope>
    <source>
        <tissue evidence="9">Adult mites</tissue>
    </source>
</reference>
<evidence type="ECO:0000256" key="5">
    <source>
        <dbReference type="ARBA" id="ARBA00022989"/>
    </source>
</evidence>
<feature type="compositionally biased region" description="Polar residues" evidence="7">
    <location>
        <begin position="87"/>
        <end position="97"/>
    </location>
</feature>
<name>A0A9Q0RQP9_BLOTA</name>
<dbReference type="InterPro" id="IPR007007">
    <property type="entry name" value="Ninjurin"/>
</dbReference>
<keyword evidence="5 8" id="KW-1133">Transmembrane helix</keyword>
<organism evidence="9 10">
    <name type="scientific">Blomia tropicalis</name>
    <name type="common">Mite</name>
    <dbReference type="NCBI Taxonomy" id="40697"/>
    <lineage>
        <taxon>Eukaryota</taxon>
        <taxon>Metazoa</taxon>
        <taxon>Ecdysozoa</taxon>
        <taxon>Arthropoda</taxon>
        <taxon>Chelicerata</taxon>
        <taxon>Arachnida</taxon>
        <taxon>Acari</taxon>
        <taxon>Acariformes</taxon>
        <taxon>Sarcoptiformes</taxon>
        <taxon>Astigmata</taxon>
        <taxon>Glycyphagoidea</taxon>
        <taxon>Echimyopodidae</taxon>
        <taxon>Blomia</taxon>
    </lineage>
</organism>
<feature type="transmembrane region" description="Helical" evidence="8">
    <location>
        <begin position="246"/>
        <end position="271"/>
    </location>
</feature>
<keyword evidence="6 8" id="KW-0472">Membrane</keyword>
<evidence type="ECO:0000256" key="8">
    <source>
        <dbReference type="SAM" id="Phobius"/>
    </source>
</evidence>
<dbReference type="GO" id="GO:0016020">
    <property type="term" value="C:membrane"/>
    <property type="evidence" value="ECO:0007669"/>
    <property type="project" value="UniProtKB-SubCell"/>
</dbReference>
<dbReference type="GO" id="GO:0042246">
    <property type="term" value="P:tissue regeneration"/>
    <property type="evidence" value="ECO:0007669"/>
    <property type="project" value="InterPro"/>
</dbReference>
<dbReference type="GO" id="GO:0007155">
    <property type="term" value="P:cell adhesion"/>
    <property type="evidence" value="ECO:0007669"/>
    <property type="project" value="UniProtKB-KW"/>
</dbReference>
<gene>
    <name evidence="9" type="ORF">RDWZM_001511</name>
</gene>
<keyword evidence="4" id="KW-0130">Cell adhesion</keyword>
<comment type="subcellular location">
    <subcellularLocation>
        <location evidence="1">Membrane</location>
        <topology evidence="1">Multi-pass membrane protein</topology>
    </subcellularLocation>
</comment>
<feature type="transmembrane region" description="Helical" evidence="8">
    <location>
        <begin position="292"/>
        <end position="313"/>
    </location>
</feature>
<feature type="region of interest" description="Disordered" evidence="7">
    <location>
        <begin position="45"/>
        <end position="69"/>
    </location>
</feature>
<evidence type="ECO:0008006" key="11">
    <source>
        <dbReference type="Google" id="ProtNLM"/>
    </source>
</evidence>
<evidence type="ECO:0000256" key="7">
    <source>
        <dbReference type="SAM" id="MobiDB-lite"/>
    </source>
</evidence>
<comment type="similarity">
    <text evidence="2">Belongs to the ninjurin family.</text>
</comment>
<feature type="region of interest" description="Disordered" evidence="7">
    <location>
        <begin position="83"/>
        <end position="154"/>
    </location>
</feature>
<evidence type="ECO:0000313" key="10">
    <source>
        <dbReference type="Proteomes" id="UP001142055"/>
    </source>
</evidence>
<evidence type="ECO:0000256" key="6">
    <source>
        <dbReference type="ARBA" id="ARBA00023136"/>
    </source>
</evidence>
<keyword evidence="3 8" id="KW-0812">Transmembrane</keyword>
<feature type="region of interest" description="Disordered" evidence="7">
    <location>
        <begin position="1"/>
        <end position="22"/>
    </location>
</feature>
<dbReference type="AlphaFoldDB" id="A0A9Q0RQP9"/>
<dbReference type="PANTHER" id="PTHR12316:SF17">
    <property type="entry name" value="NINJURIN C, ISOFORM D"/>
    <property type="match status" value="1"/>
</dbReference>
<comment type="caution">
    <text evidence="9">The sequence shown here is derived from an EMBL/GenBank/DDBJ whole genome shotgun (WGS) entry which is preliminary data.</text>
</comment>
<sequence>MNPTYSTIEPSSTTNRTIPKSNSDEEALIDASHQSILRATNNLYQSQNTMSPRLPRKRNVANNPNMAKEDDFDNEFEMQIEDKQPLNVISPSVVITPNSPPPRSYSGHDIGSPNNSSGSSYRKAHHWPIEIEREDGPDDGMRRNPMHDVGDDDELHDATETELDEVQNNKKYHRKNGIDVSLYTTKKNVAQGMLDISLLSANCSQLKYLLFHYERDTSTLTNQVGGSAGNSGSVGSVVSWLSSMDFYFIVNLVCISISICLQVIVGILLILNGRHNIYVHRYQRVADSYSNLILITVFIITIVNIFLSVFISAS</sequence>
<feature type="compositionally biased region" description="Polar residues" evidence="7">
    <location>
        <begin position="1"/>
        <end position="21"/>
    </location>
</feature>
<evidence type="ECO:0000256" key="3">
    <source>
        <dbReference type="ARBA" id="ARBA00022692"/>
    </source>
</evidence>
<dbReference type="EMBL" id="JAPWDV010000001">
    <property type="protein sequence ID" value="KAJ6222966.1"/>
    <property type="molecule type" value="Genomic_DNA"/>
</dbReference>
<accession>A0A9Q0RQP9</accession>